<evidence type="ECO:0000256" key="1">
    <source>
        <dbReference type="SAM" id="SignalP"/>
    </source>
</evidence>
<dbReference type="Gene3D" id="3.20.20.190">
    <property type="entry name" value="Phosphatidylinositol (PI) phosphodiesterase"/>
    <property type="match status" value="1"/>
</dbReference>
<dbReference type="Pfam" id="PF16670">
    <property type="entry name" value="PI-PLC-C1"/>
    <property type="match status" value="1"/>
</dbReference>
<dbReference type="EMBL" id="JBHSGB010000012">
    <property type="protein sequence ID" value="MFC4656178.1"/>
    <property type="molecule type" value="Genomic_DNA"/>
</dbReference>
<evidence type="ECO:0000313" key="2">
    <source>
        <dbReference type="EMBL" id="MFC4656178.1"/>
    </source>
</evidence>
<dbReference type="InterPro" id="IPR017946">
    <property type="entry name" value="PLC-like_Pdiesterase_TIM-brl"/>
</dbReference>
<keyword evidence="2" id="KW-0378">Hydrolase</keyword>
<dbReference type="Proteomes" id="UP001595962">
    <property type="component" value="Unassembled WGS sequence"/>
</dbReference>
<feature type="chain" id="PRO_5047264390" evidence="1">
    <location>
        <begin position="19"/>
        <end position="353"/>
    </location>
</feature>
<keyword evidence="3" id="KW-1185">Reference proteome</keyword>
<accession>A0ABV9JPI9</accession>
<organism evidence="2 3">
    <name type="scientific">Rheinheimera marina</name>
    <dbReference type="NCBI Taxonomy" id="1774958"/>
    <lineage>
        <taxon>Bacteria</taxon>
        <taxon>Pseudomonadati</taxon>
        <taxon>Pseudomonadota</taxon>
        <taxon>Gammaproteobacteria</taxon>
        <taxon>Chromatiales</taxon>
        <taxon>Chromatiaceae</taxon>
        <taxon>Rheinheimera</taxon>
    </lineage>
</organism>
<feature type="signal peptide" evidence="1">
    <location>
        <begin position="1"/>
        <end position="18"/>
    </location>
</feature>
<dbReference type="InterPro" id="IPR032075">
    <property type="entry name" value="PI-PLC-C1"/>
</dbReference>
<gene>
    <name evidence="2" type="ORF">ACFO3I_14275</name>
</gene>
<dbReference type="RefSeq" id="WP_377335011.1">
    <property type="nucleotide sequence ID" value="NZ_JBHSGB010000012.1"/>
</dbReference>
<name>A0ABV9JPI9_9GAMM</name>
<sequence>MRYWLLLWLLSCMWSVQASPRLNQLQWLGSHNSYKQAIPLSVQQYLQQQGQAQPSLYYSHPPLQQQLELGLRHLELDFVLDAKTGDFARPLAEQWQGDAVLSGAERAALQQPGIKVLHIPDLDPRSHCPLLSQCLAQLKAWSVAHPQHLPVWILVNIKETGSAGGVTPKRWSLEDYQQLDQQLRRELGAERLFTPDQLRQAKLTLEQSVLRHGWPELDQARGRFLFILDGQPAQLELYRQQHPALQGRVMFGNYSPGAPEAAVLLRNQPQLQLAELNRLSALGYIVRTRADEFVPGSDQSVRQQLALSSRAQIISTDSYQGAPQQQGMALRFPFSPFVRCLPVYPDCQLSAPY</sequence>
<dbReference type="SUPFAM" id="SSF51695">
    <property type="entry name" value="PLC-like phosphodiesterases"/>
    <property type="match status" value="1"/>
</dbReference>
<dbReference type="CDD" id="cd08589">
    <property type="entry name" value="PI-PLCc_SaPLC1_like"/>
    <property type="match status" value="1"/>
</dbReference>
<protein>
    <submittedName>
        <fullName evidence="2">Ca2+-dependent phosphoinositide-specific phospholipase C</fullName>
        <ecNumber evidence="2">3.1.4.11</ecNumber>
    </submittedName>
</protein>
<evidence type="ECO:0000313" key="3">
    <source>
        <dbReference type="Proteomes" id="UP001595962"/>
    </source>
</evidence>
<reference evidence="3" key="1">
    <citation type="journal article" date="2019" name="Int. J. Syst. Evol. Microbiol.">
        <title>The Global Catalogue of Microorganisms (GCM) 10K type strain sequencing project: providing services to taxonomists for standard genome sequencing and annotation.</title>
        <authorList>
            <consortium name="The Broad Institute Genomics Platform"/>
            <consortium name="The Broad Institute Genome Sequencing Center for Infectious Disease"/>
            <person name="Wu L."/>
            <person name="Ma J."/>
        </authorList>
    </citation>
    <scope>NUCLEOTIDE SEQUENCE [LARGE SCALE GENOMIC DNA]</scope>
    <source>
        <strain evidence="3">DT28</strain>
    </source>
</reference>
<proteinExistence type="predicted"/>
<dbReference type="EC" id="3.1.4.11" evidence="2"/>
<keyword evidence="1" id="KW-0732">Signal</keyword>
<dbReference type="GO" id="GO:0004435">
    <property type="term" value="F:phosphatidylinositol-4,5-bisphosphate phospholipase C activity"/>
    <property type="evidence" value="ECO:0007669"/>
    <property type="project" value="UniProtKB-EC"/>
</dbReference>
<comment type="caution">
    <text evidence="2">The sequence shown here is derived from an EMBL/GenBank/DDBJ whole genome shotgun (WGS) entry which is preliminary data.</text>
</comment>